<dbReference type="OrthoDB" id="2381690at2"/>
<feature type="transmembrane region" description="Helical" evidence="2">
    <location>
        <begin position="111"/>
        <end position="131"/>
    </location>
</feature>
<feature type="compositionally biased region" description="Low complexity" evidence="1">
    <location>
        <begin position="149"/>
        <end position="174"/>
    </location>
</feature>
<proteinExistence type="predicted"/>
<dbReference type="AlphaFoldDB" id="A0A3G9JEB5"/>
<name>A0A3G9JEB5_9BACL</name>
<keyword evidence="2" id="KW-0472">Membrane</keyword>
<evidence type="ECO:0000313" key="4">
    <source>
        <dbReference type="Proteomes" id="UP000275368"/>
    </source>
</evidence>
<feature type="region of interest" description="Disordered" evidence="1">
    <location>
        <begin position="139"/>
        <end position="266"/>
    </location>
</feature>
<dbReference type="RefSeq" id="WP_125657664.1">
    <property type="nucleotide sequence ID" value="NZ_AP019308.1"/>
</dbReference>
<feature type="compositionally biased region" description="Basic and acidic residues" evidence="1">
    <location>
        <begin position="218"/>
        <end position="232"/>
    </location>
</feature>
<accession>A0A3G9JEB5</accession>
<keyword evidence="2" id="KW-1133">Transmembrane helix</keyword>
<reference evidence="3 4" key="1">
    <citation type="submission" date="2018-11" db="EMBL/GenBank/DDBJ databases">
        <title>Complete genome sequence of Paenibacillus baekrokdamisoli strain KCTC 33723.</title>
        <authorList>
            <person name="Kang S.W."/>
            <person name="Lee K.C."/>
            <person name="Kim K.K."/>
            <person name="Kim J.S."/>
            <person name="Kim D.S."/>
            <person name="Ko S.H."/>
            <person name="Yang S.H."/>
            <person name="Lee J.S."/>
        </authorList>
    </citation>
    <scope>NUCLEOTIDE SEQUENCE [LARGE SCALE GENOMIC DNA]</scope>
    <source>
        <strain evidence="3 4">KCTC 33723</strain>
    </source>
</reference>
<feature type="compositionally biased region" description="Polar residues" evidence="1">
    <location>
        <begin position="200"/>
        <end position="211"/>
    </location>
</feature>
<evidence type="ECO:0000313" key="3">
    <source>
        <dbReference type="EMBL" id="BBH21329.1"/>
    </source>
</evidence>
<keyword evidence="4" id="KW-1185">Reference proteome</keyword>
<evidence type="ECO:0000256" key="1">
    <source>
        <dbReference type="SAM" id="MobiDB-lite"/>
    </source>
</evidence>
<organism evidence="3 4">
    <name type="scientific">Paenibacillus baekrokdamisoli</name>
    <dbReference type="NCBI Taxonomy" id="1712516"/>
    <lineage>
        <taxon>Bacteria</taxon>
        <taxon>Bacillati</taxon>
        <taxon>Bacillota</taxon>
        <taxon>Bacilli</taxon>
        <taxon>Bacillales</taxon>
        <taxon>Paenibacillaceae</taxon>
        <taxon>Paenibacillus</taxon>
    </lineage>
</organism>
<dbReference type="Proteomes" id="UP000275368">
    <property type="component" value="Chromosome"/>
</dbReference>
<feature type="region of interest" description="Disordered" evidence="1">
    <location>
        <begin position="350"/>
        <end position="379"/>
    </location>
</feature>
<feature type="compositionally biased region" description="Polar residues" evidence="1">
    <location>
        <begin position="370"/>
        <end position="379"/>
    </location>
</feature>
<evidence type="ECO:0000256" key="2">
    <source>
        <dbReference type="SAM" id="Phobius"/>
    </source>
</evidence>
<dbReference type="Pfam" id="PF13490">
    <property type="entry name" value="zf-HC2"/>
    <property type="match status" value="1"/>
</dbReference>
<feature type="compositionally biased region" description="Basic and acidic residues" evidence="1">
    <location>
        <begin position="251"/>
        <end position="263"/>
    </location>
</feature>
<sequence length="379" mass="40759">MNCQEVMEYMQRQLDGDLDDKEAEILMTHTRHCSNCAAMFERLQLLSSGLESLPKVMPSYSLVDAILPRLHELQASAVSDNMGSIDNKEPISTIHRREVSNRTGGRWRDRFSLRAVGGVIAAGVVVGLFLVNYNGADPLKSGSNKSNESTMTADSASSPDSTALTAEASSTTSADSPKADSEVSALEAPASKQQERVAMKNQQGEVSTKSLDPNGAPLEKHTYKEKMQENSDKVTSPNFSVSETTVPNKSNSDHTADTTDSDKMMVSSTDGKAGFAADADSEKSTNATLGVSNVINTELQANSPDGKYRAYVVDQTLQIYMAEDNTLIFQSAARTAGINSLLWSPDSKTLTYETPSADGKSKSGYVVDISTGSEQPQIK</sequence>
<keyword evidence="2" id="KW-0812">Transmembrane</keyword>
<gene>
    <name evidence="3" type="ORF">Back11_26740</name>
</gene>
<dbReference type="InterPro" id="IPR027383">
    <property type="entry name" value="Znf_put"/>
</dbReference>
<feature type="compositionally biased region" description="Polar residues" evidence="1">
    <location>
        <begin position="233"/>
        <end position="250"/>
    </location>
</feature>
<protein>
    <submittedName>
        <fullName evidence="3">Uncharacterized protein</fullName>
    </submittedName>
</protein>
<dbReference type="SUPFAM" id="SSF82171">
    <property type="entry name" value="DPP6 N-terminal domain-like"/>
    <property type="match status" value="1"/>
</dbReference>
<dbReference type="EMBL" id="AP019308">
    <property type="protein sequence ID" value="BBH21329.1"/>
    <property type="molecule type" value="Genomic_DNA"/>
</dbReference>
<dbReference type="KEGG" id="pbk:Back11_26740"/>